<sequence length="505" mass="57327">MDPLSVIGSLAAAVGFVSSLSTQRLYSDTGVVDWSKIHGQFITVFDITSDSDHPPVALVQTGLQTSHQLSDLPSPTADSCRVYLVHNAKDDEVFKAHVRQLIPGSFEAFYNGETRLNASPLNRRLKDDHMPWWQGGFCTFGFIPRSQEIFEGMIRCRLRLRCVWREDYMLCFICCEVESANYNIMLRNQCTEMAAAMFGEISQLSSSFRCLQTSFVKNHVNRTNRTMQQRMMILRLCYAVLIKNADFLSKTERLYRKSLRNLVNPGQKKITRAFLSMVAQDSYFWELVQQDMTVFLTSLDSFLASLQLVKGLSDPVEFQELIIEIQGQSMILERKVSSTTTRLENRLRFLEISRSVHESGRVKLLSLLAIIFLPLSLASSILSMQTRFVDLHYLLYDFFGVIFLLGTMTFILLGILVLIQWGYGKLFNWMENRSRSPLSSLIPAGKLASLVAMSAFLVPWALTVASFLVGMIHNVGLGLKVLGYGFGGITVLFIAILLMYWLTHR</sequence>
<feature type="transmembrane region" description="Helical" evidence="1">
    <location>
        <begin position="394"/>
        <end position="423"/>
    </location>
</feature>
<protein>
    <submittedName>
        <fullName evidence="2">Uncharacterized protein</fullName>
    </submittedName>
</protein>
<feature type="transmembrane region" description="Helical" evidence="1">
    <location>
        <begin position="481"/>
        <end position="502"/>
    </location>
</feature>
<evidence type="ECO:0000256" key="1">
    <source>
        <dbReference type="SAM" id="Phobius"/>
    </source>
</evidence>
<proteinExistence type="predicted"/>
<keyword evidence="1" id="KW-0812">Transmembrane</keyword>
<accession>A0A9P4UAU4</accession>
<keyword evidence="1" id="KW-1133">Transmembrane helix</keyword>
<evidence type="ECO:0000313" key="3">
    <source>
        <dbReference type="Proteomes" id="UP000799764"/>
    </source>
</evidence>
<comment type="caution">
    <text evidence="2">The sequence shown here is derived from an EMBL/GenBank/DDBJ whole genome shotgun (WGS) entry which is preliminary data.</text>
</comment>
<reference evidence="2" key="1">
    <citation type="journal article" date="2020" name="Stud. Mycol.">
        <title>101 Dothideomycetes genomes: a test case for predicting lifestyles and emergence of pathogens.</title>
        <authorList>
            <person name="Haridas S."/>
            <person name="Albert R."/>
            <person name="Binder M."/>
            <person name="Bloem J."/>
            <person name="Labutti K."/>
            <person name="Salamov A."/>
            <person name="Andreopoulos B."/>
            <person name="Baker S."/>
            <person name="Barry K."/>
            <person name="Bills G."/>
            <person name="Bluhm B."/>
            <person name="Cannon C."/>
            <person name="Castanera R."/>
            <person name="Culley D."/>
            <person name="Daum C."/>
            <person name="Ezra D."/>
            <person name="Gonzalez J."/>
            <person name="Henrissat B."/>
            <person name="Kuo A."/>
            <person name="Liang C."/>
            <person name="Lipzen A."/>
            <person name="Lutzoni F."/>
            <person name="Magnuson J."/>
            <person name="Mondo S."/>
            <person name="Nolan M."/>
            <person name="Ohm R."/>
            <person name="Pangilinan J."/>
            <person name="Park H.-J."/>
            <person name="Ramirez L."/>
            <person name="Alfaro M."/>
            <person name="Sun H."/>
            <person name="Tritt A."/>
            <person name="Yoshinaga Y."/>
            <person name="Zwiers L.-H."/>
            <person name="Turgeon B."/>
            <person name="Goodwin S."/>
            <person name="Spatafora J."/>
            <person name="Crous P."/>
            <person name="Grigoriev I."/>
        </authorList>
    </citation>
    <scope>NUCLEOTIDE SEQUENCE</scope>
    <source>
        <strain evidence="2">CBS 690.94</strain>
    </source>
</reference>
<name>A0A9P4UAU4_9PLEO</name>
<keyword evidence="3" id="KW-1185">Reference proteome</keyword>
<dbReference type="Gene3D" id="1.20.58.340">
    <property type="entry name" value="Magnesium transport protein CorA, transmembrane region"/>
    <property type="match status" value="1"/>
</dbReference>
<dbReference type="AlphaFoldDB" id="A0A9P4UAU4"/>
<feature type="transmembrane region" description="Helical" evidence="1">
    <location>
        <begin position="447"/>
        <end position="469"/>
    </location>
</feature>
<gene>
    <name evidence="2" type="ORF">P171DRAFT_521981</name>
</gene>
<organism evidence="2 3">
    <name type="scientific">Karstenula rhodostoma CBS 690.94</name>
    <dbReference type="NCBI Taxonomy" id="1392251"/>
    <lineage>
        <taxon>Eukaryota</taxon>
        <taxon>Fungi</taxon>
        <taxon>Dikarya</taxon>
        <taxon>Ascomycota</taxon>
        <taxon>Pezizomycotina</taxon>
        <taxon>Dothideomycetes</taxon>
        <taxon>Pleosporomycetidae</taxon>
        <taxon>Pleosporales</taxon>
        <taxon>Massarineae</taxon>
        <taxon>Didymosphaeriaceae</taxon>
        <taxon>Karstenula</taxon>
    </lineage>
</organism>
<feature type="transmembrane region" description="Helical" evidence="1">
    <location>
        <begin position="364"/>
        <end position="382"/>
    </location>
</feature>
<keyword evidence="1" id="KW-0472">Membrane</keyword>
<evidence type="ECO:0000313" key="2">
    <source>
        <dbReference type="EMBL" id="KAF2443421.1"/>
    </source>
</evidence>
<dbReference type="EMBL" id="MU001502">
    <property type="protein sequence ID" value="KAF2443421.1"/>
    <property type="molecule type" value="Genomic_DNA"/>
</dbReference>
<dbReference type="Proteomes" id="UP000799764">
    <property type="component" value="Unassembled WGS sequence"/>
</dbReference>
<dbReference type="OrthoDB" id="3231000at2759"/>